<dbReference type="InterPro" id="IPR013783">
    <property type="entry name" value="Ig-like_fold"/>
</dbReference>
<dbReference type="OrthoDB" id="10060824at2759"/>
<dbReference type="PANTHER" id="PTHR45912">
    <property type="entry name" value="CILIA- AND FLAGELLA-ASSOCIATED PROTEIN 47"/>
    <property type="match status" value="1"/>
</dbReference>
<feature type="domain" description="Calponin-homology (CH)" evidence="2">
    <location>
        <begin position="1736"/>
        <end position="1855"/>
    </location>
</feature>
<dbReference type="Pfam" id="PF24529">
    <property type="entry name" value="CFAP47"/>
    <property type="match status" value="1"/>
</dbReference>
<feature type="region of interest" description="Disordered" evidence="1">
    <location>
        <begin position="1473"/>
        <end position="1514"/>
    </location>
</feature>
<reference evidence="4" key="1">
    <citation type="submission" date="2025-08" db="UniProtKB">
        <authorList>
            <consortium name="RefSeq"/>
        </authorList>
    </citation>
    <scope>IDENTIFICATION</scope>
</reference>
<dbReference type="Pfam" id="PF26579">
    <property type="entry name" value="Ig_CFAP47"/>
    <property type="match status" value="1"/>
</dbReference>
<keyword evidence="3" id="KW-1185">Reference proteome</keyword>
<protein>
    <submittedName>
        <fullName evidence="4">Cilia- and flagella-associated protein 47-like isoform X1</fullName>
    </submittedName>
</protein>
<dbReference type="InterPro" id="IPR058952">
    <property type="entry name" value="Ig_CFAP47"/>
</dbReference>
<organism evidence="3 4">
    <name type="scientific">Betta splendens</name>
    <name type="common">Siamese fighting fish</name>
    <dbReference type="NCBI Taxonomy" id="158456"/>
    <lineage>
        <taxon>Eukaryota</taxon>
        <taxon>Metazoa</taxon>
        <taxon>Chordata</taxon>
        <taxon>Craniata</taxon>
        <taxon>Vertebrata</taxon>
        <taxon>Euteleostomi</taxon>
        <taxon>Actinopterygii</taxon>
        <taxon>Neopterygii</taxon>
        <taxon>Teleostei</taxon>
        <taxon>Neoteleostei</taxon>
        <taxon>Acanthomorphata</taxon>
        <taxon>Anabantaria</taxon>
        <taxon>Anabantiformes</taxon>
        <taxon>Anabantoidei</taxon>
        <taxon>Osphronemidae</taxon>
        <taxon>Betta</taxon>
    </lineage>
</organism>
<dbReference type="PROSITE" id="PS50021">
    <property type="entry name" value="CH"/>
    <property type="match status" value="1"/>
</dbReference>
<dbReference type="Gene3D" id="2.60.40.10">
    <property type="entry name" value="Immunoglobulins"/>
    <property type="match status" value="5"/>
</dbReference>
<evidence type="ECO:0000313" key="3">
    <source>
        <dbReference type="Proteomes" id="UP000515150"/>
    </source>
</evidence>
<evidence type="ECO:0000313" key="4">
    <source>
        <dbReference type="RefSeq" id="XP_055360925.1"/>
    </source>
</evidence>
<dbReference type="SUPFAM" id="SSF47576">
    <property type="entry name" value="Calponin-homology domain, CH-domain"/>
    <property type="match status" value="1"/>
</dbReference>
<feature type="compositionally biased region" description="Basic and acidic residues" evidence="1">
    <location>
        <begin position="2027"/>
        <end position="2046"/>
    </location>
</feature>
<name>A0A9W2XH41_BETSP</name>
<dbReference type="GO" id="GO:0060271">
    <property type="term" value="P:cilium assembly"/>
    <property type="evidence" value="ECO:0007669"/>
    <property type="project" value="TreeGrafter"/>
</dbReference>
<feature type="compositionally biased region" description="Low complexity" evidence="1">
    <location>
        <begin position="1473"/>
        <end position="1503"/>
    </location>
</feature>
<dbReference type="InterPro" id="IPR056343">
    <property type="entry name" value="CFAP47_dom"/>
</dbReference>
<dbReference type="Gene3D" id="1.10.418.10">
    <property type="entry name" value="Calponin-like domain"/>
    <property type="match status" value="1"/>
</dbReference>
<feature type="compositionally biased region" description="Polar residues" evidence="1">
    <location>
        <begin position="2014"/>
        <end position="2026"/>
    </location>
</feature>
<dbReference type="Proteomes" id="UP000515150">
    <property type="component" value="Chromosome 2"/>
</dbReference>
<dbReference type="RefSeq" id="XP_055360925.1">
    <property type="nucleotide sequence ID" value="XM_055504950.1"/>
</dbReference>
<dbReference type="InterPro" id="IPR036872">
    <property type="entry name" value="CH_dom_sf"/>
</dbReference>
<proteinExistence type="predicted"/>
<dbReference type="GeneID" id="114844975"/>
<sequence>MAESAIRVDPQFVEFKDIKVGHVYKTTVTVTNIGKTLKKIIIEKPKLKLFKFRAHSPANELAPGLSVSNLLEFIPEEEEEVRYSLLIHVDDSETIKIPLLGLPRACLFQVDSVLDFGCIVASSQVVTKHHAITNQGAAPGMFQVQYKGDPTVQLSPLNGIVAAGATQWLKVELHADMPRLVEEKALINLQNCSAVSLSIRAEVVDQHLEIFDTQGAQLSCLWFGPVYFGTSRIKYVILRNNAPRASEWVSVLQNNAAGTEVGIDLQKSTDAPLLEGMKRCSPTTQDVLVCVPNQGELGPYENTTVAIRFSPVNRSVNERKKREHPAPRQDYCVFLQFESLQSRHGFTRPTANSSVELAVTGSGLPVSLVPSPSRKFDFLTCVMGQSVDALCVLQNLCPQLPVNFKFRKLAHFTTKPSAGIIRPGQSQDIVLSFKARQQGSFQMSMILDVLGHVVHESSDNLDVTEIRSFHTITLQVSAVCHSETKQPVPNLNSGITPAISNPSGLWPYVPCSSLARCCGMVHAAILCANKTQLHAHHREKGQDMEEFLAFPNDRASSIRPPSSPTQYRTIFTGLPRYCYVDTNYAFTEEEEEQRQQHRQKYRNFIDSLRQTRLSRIKEKKQKQVEEDDIGIIPSQGLVPPELSICDIANNKDTEAKSQYQYCSTGNKYGCSQGTMSATQQIASQVSDEINAVPTSDREVADCSRTLTAQELFKVCIGPLLVDFGKVCVQSTCVQTLELINHLSAYVWVQLEVDCPELQGSSPLSHVLPPCSRNTLPLTFQSNKSGHFYRPVSYSINKQHPGQILVQAQVVSLALELSTTHLVLSPTPILLARSEYRTSVTLRNQLNHAAEFTWRPVVTERGIMFSIRPASGTVEPYRELDCEVVWHPSFSSPAEGDFDLCVHEGNTERLHCIAKIGYTSIELTEKLIKFESVPLNRTSIRTAILHNSGQKHAYYQVLDVCPLPGMVVSPSEGVVPSGGQTSLIVRYIPESVIKFDTRVKIALRNMKSIELRMCGSVERPRVDISLSHFQFYGVFAGSQRVIPFTLTNRSPSEAQITFNMSDYPDFCFQFPRNSATEPGVTNVEMQGYQTVTCSLIFSPTQEATYDFDVPMMVNGLRWSTCQSPSPSMSSSSTSSQVSRGNTKQSVKHLFHSMAAQQSLRIQATALCAPVELSPSSLQFDVESSQSNIYTKTLELKAVFKESIYLYGVISKYVHWWFDCSVLATQIQDSGEEDLCTVSPSSGSLRPDQSISLTVSIRPESVRTVAARLTRISLPLYLGSVTGGRMEEEERHQPYRELSISINLQLPSITINPHQILFTPVPLEINATCTLTMTAVGYSSGTTVKAEVEEVELEDGTKIQPVSVNFAEGNFIPAQTQDQKHPVGVYSQEDRVTPLMCSVSFCSNIPLSFCTTINFTDHIHNKFKVKLYATAENCLLTAWPYLALHRTGQQIVLKTGATTVEAFLQPYHTPSSASGLASSSSSFDHSSSTNKNSSSDSYPESDSVSRQTCRNEEIAPKRVTPTCHNLPVFPDDNSDEGLYHQNVLLAVEKWFSLFGWPSGPHPIRIPHTLRRVVSKAQKNYSSGRTYRVSQSKDSRSVVDMLHHLTGTQIPGIPSCQAFSSGIDQRTNQLLQQNEALLAFLRVQGAYLSHIRPEYLLDVEEFKHWCSLQSNEEDHGLVYRSAEYESLSKRCWTDLLLQIYKVLVLRPVSENSLQNTVLNQTEAAKILVDSQPLASNIYSASELQLLSWLNMHYQRMRETIWAPGVPSARWIVNFDLDLTDGLVLGALVAAFCPYLIYSHFQRMYITTSSQEQILHNNIIVIQALTALSLNIDVQPTDLSDPNPVQMLMLCAHLYERLPQYLPQHTITLSGSLHSTFTKQVRLKNPSSKPVKYKALLLGREAHLFSLPDGSAVTIPPKGKTEFNVQYSCSFLYPKEAVLLLTSTSAFGLHSSALAFKLKTHVSHITPNNTVNCESPCYQLRVVHLPITNPFSEEAKFKVVLVESPFNPLGPEKKKDSLVQQASSKANIGKTSDRSHRGDMEENPSDHNGDDSEFLSPVKIVCLRPGQTDTLNIYYLPFWPGNKYCSVLLVCPQVGDMVYIVKATAELPLASPLTARPSSNIVSVPSNSDSPECASALSLCCEVEQVCEEVLRVPLINVAWEQALVVWGQHSMSDSERRRRMLTHSLHSSTVRTTIAACKFFKQQAKRRAEQGKVIEYNVDISLPQYFTLPSTVKIPIEDYMSVPWENPTGYGCVDIPLRFQADSVGKFTCQVVLRSWCDTRVFILEAVVAPQTISTYLDFSAPVFHSVTQDIPLHNDTKQDWNLLAELSGEGFCGLKDLNVAAGTRACYPLTFKPSAWGIVKGKLSLYNSVNNTEHVFTLRGVGELPLPVNHVVVQCTVGKTTHTQLNVPNHSQKKLTFKVVTDLSIVSGTMSFEIKPGHSTSYTLAVTPQKRGTHTGQVSFIDTTDIDNMGRDVGCVRGHYEAYFTLEIICEPAAPAKIIHVQCVAESSVAIEIPVSNPEGELLMLNVYLEGANLSGASVISIPPWETLTYKATFSPDRVGKSTGSVIFQSELVSEVWYQLELYALPPPVVTLPQACCQLGKWTRLTIPLVNPEADTVELVATNSNPRNYSLEINAESALILEPHSSTQLNVCFRPSSIGEGNHTAKITFTCPQLQDWCVLLQGFGLNPEIEELVSISSVIGSTASVTIPFTNPTELPATLKITLTDSATPEHHPATTDKGVFFIPLGHTEGIKISEGDSFDVPVVFAPESKELQQIWLCITMKPLKCPDGNFSTDAVRLDQEVSDICWIYPLCGIPMEMPANSMLGEIQCEAGCQLEKKIEVPLGCVLGNQNQKVKEIFQVPIEDLLCEVCANSEADQPEVEDCLSATIKAARRDPETGIVTLTLNLLYTPLKPHRHSVVLAVQYLSSRTWEFPVDLNATDPLVDDVITIKAVEMGKTSAVGFRLTSTTRCVRPEPFTVQFVSGSSREFTVSPISGMLPPVGSIGALITVSFTPIAHCKRHSARLSVQAEDMQWTYEVIGETPDDFPPPVEGSSSTARPAPRRLRNFVTHNLQIPSLANSSPFKVHR</sequence>
<evidence type="ECO:0000259" key="2">
    <source>
        <dbReference type="PROSITE" id="PS50021"/>
    </source>
</evidence>
<evidence type="ECO:0000256" key="1">
    <source>
        <dbReference type="SAM" id="MobiDB-lite"/>
    </source>
</evidence>
<feature type="region of interest" description="Disordered" evidence="1">
    <location>
        <begin position="2008"/>
        <end position="2048"/>
    </location>
</feature>
<feature type="region of interest" description="Disordered" evidence="1">
    <location>
        <begin position="3038"/>
        <end position="3059"/>
    </location>
</feature>
<dbReference type="PANTHER" id="PTHR45912:SF3">
    <property type="entry name" value="CILIA- AND FLAGELLA-ASSOCIATED PROTEIN 47"/>
    <property type="match status" value="1"/>
</dbReference>
<dbReference type="GO" id="GO:0005929">
    <property type="term" value="C:cilium"/>
    <property type="evidence" value="ECO:0007669"/>
    <property type="project" value="TreeGrafter"/>
</dbReference>
<dbReference type="InterPro" id="IPR001715">
    <property type="entry name" value="CH_dom"/>
</dbReference>
<accession>A0A9W2XH41</accession>
<gene>
    <name evidence="4" type="primary">LOC114844975</name>
</gene>